<feature type="coiled-coil region" evidence="5">
    <location>
        <begin position="597"/>
        <end position="638"/>
    </location>
</feature>
<dbReference type="GO" id="GO:0031119">
    <property type="term" value="P:tRNA pseudouridine synthesis"/>
    <property type="evidence" value="ECO:0007669"/>
    <property type="project" value="TreeGrafter"/>
</dbReference>
<dbReference type="Pfam" id="PF01416">
    <property type="entry name" value="PseudoU_synth_1"/>
    <property type="match status" value="1"/>
</dbReference>
<evidence type="ECO:0000256" key="4">
    <source>
        <dbReference type="ARBA" id="ARBA00036943"/>
    </source>
</evidence>
<dbReference type="InterPro" id="IPR020095">
    <property type="entry name" value="PsdUridine_synth_TruA_C"/>
</dbReference>
<dbReference type="EMBL" id="LSYV01000112">
    <property type="protein sequence ID" value="KXZ42898.1"/>
    <property type="molecule type" value="Genomic_DNA"/>
</dbReference>
<dbReference type="GO" id="GO:0003723">
    <property type="term" value="F:RNA binding"/>
    <property type="evidence" value="ECO:0007669"/>
    <property type="project" value="InterPro"/>
</dbReference>
<dbReference type="Proteomes" id="UP000075714">
    <property type="component" value="Unassembled WGS sequence"/>
</dbReference>
<name>A0A150FZ86_GONPE</name>
<dbReference type="PANTHER" id="PTHR11142:SF9">
    <property type="entry name" value="TRNA PSEUDOURIDINE SYNTHASE-RELATED"/>
    <property type="match status" value="1"/>
</dbReference>
<reference evidence="9" key="1">
    <citation type="journal article" date="2016" name="Nat. Commun.">
        <title>The Gonium pectorale genome demonstrates co-option of cell cycle regulation during the evolution of multicellularity.</title>
        <authorList>
            <person name="Hanschen E.R."/>
            <person name="Marriage T.N."/>
            <person name="Ferris P.J."/>
            <person name="Hamaji T."/>
            <person name="Toyoda A."/>
            <person name="Fujiyama A."/>
            <person name="Neme R."/>
            <person name="Noguchi H."/>
            <person name="Minakuchi Y."/>
            <person name="Suzuki M."/>
            <person name="Kawai-Toyooka H."/>
            <person name="Smith D.R."/>
            <person name="Sparks H."/>
            <person name="Anderson J."/>
            <person name="Bakaric R."/>
            <person name="Luria V."/>
            <person name="Karger A."/>
            <person name="Kirschner M.W."/>
            <person name="Durand P.M."/>
            <person name="Michod R.E."/>
            <person name="Nozaki H."/>
            <person name="Olson B.J."/>
        </authorList>
    </citation>
    <scope>NUCLEOTIDE SEQUENCE [LARGE SCALE GENOMIC DNA]</scope>
    <source>
        <strain evidence="9">NIES-2863</strain>
    </source>
</reference>
<comment type="caution">
    <text evidence="8">The sequence shown here is derived from an EMBL/GenBank/DDBJ whole genome shotgun (WGS) entry which is preliminary data.</text>
</comment>
<dbReference type="OrthoDB" id="10256309at2759"/>
<evidence type="ECO:0000256" key="1">
    <source>
        <dbReference type="ARBA" id="ARBA00009375"/>
    </source>
</evidence>
<feature type="compositionally biased region" description="Acidic residues" evidence="6">
    <location>
        <begin position="371"/>
        <end position="399"/>
    </location>
</feature>
<dbReference type="SUPFAM" id="SSF55120">
    <property type="entry name" value="Pseudouridine synthase"/>
    <property type="match status" value="2"/>
</dbReference>
<proteinExistence type="inferred from homology"/>
<accession>A0A150FZ86</accession>
<gene>
    <name evidence="8" type="ORF">GPECTOR_112g268</name>
</gene>
<evidence type="ECO:0000256" key="6">
    <source>
        <dbReference type="SAM" id="MobiDB-lite"/>
    </source>
</evidence>
<evidence type="ECO:0000256" key="5">
    <source>
        <dbReference type="SAM" id="Coils"/>
    </source>
</evidence>
<dbReference type="InterPro" id="IPR020097">
    <property type="entry name" value="PsdUridine_synth_TruA_a/b_dom"/>
</dbReference>
<dbReference type="GO" id="GO:1990481">
    <property type="term" value="P:mRNA pseudouridine synthesis"/>
    <property type="evidence" value="ECO:0007669"/>
    <property type="project" value="TreeGrafter"/>
</dbReference>
<dbReference type="GO" id="GO:0005634">
    <property type="term" value="C:nucleus"/>
    <property type="evidence" value="ECO:0007669"/>
    <property type="project" value="TreeGrafter"/>
</dbReference>
<dbReference type="FunFam" id="3.30.70.580:FF:000002">
    <property type="entry name" value="tRNA pseudouridine synthase"/>
    <property type="match status" value="1"/>
</dbReference>
<dbReference type="InterPro" id="IPR001406">
    <property type="entry name" value="PsdUridine_synth_TruA"/>
</dbReference>
<evidence type="ECO:0000256" key="2">
    <source>
        <dbReference type="ARBA" id="ARBA00022694"/>
    </source>
</evidence>
<dbReference type="Gene3D" id="3.30.70.660">
    <property type="entry name" value="Pseudouridine synthase I, catalytic domain, C-terminal subdomain"/>
    <property type="match status" value="2"/>
</dbReference>
<comment type="similarity">
    <text evidence="1">Belongs to the tRNA pseudouridine synthase TruA family.</text>
</comment>
<sequence>MPATPSSDTPAVPGGECGSVADAGAAAAAATAVVAAAAPPPPSAAEAAAASKAAAAAAYAASGGQLRTKRPPGMVKRSVALHLGYVGTAFNGLQVNRLSACPDSTVEAVLERAVFGADLIAESNFGDLKKIKWTRNSRTDKGVHSVATVCGLRVLLPGDERFDADPEGLEIAAALNAQLPQEVRVFSAQRVNKKFNARRFCFDRTYEYFLPAHLLLGPGAQPAAAGAAPAGGESDGRDAAEMAAALGRLRAALGCYVGTHPFHNYTAKRKTYVVTAKDREARKAARAEEAAAAAAAAAESDGSDAGDRGAEAAQAAAAEAAAQEELAAARAVASGTDDGDDDDDDDDGDVRRARSQRDRRSGRAAAKDEDGPLEEDDEVTGDEDVDEEELGLSEGDGDEPGAAPRPWVQSCRWLYETSADPRDRVTVRHFRTIVSFTADEPAPLVPGGVPCVRLRVRGMSFMLHQIRHMIGGALAVARGMLPLPLLRASLAGHSRVTVPRAPPHTLILADCTFPPFRKAGGDEARVARWSGDRLQLRSGGAANLAAFRQQSLDPALNELLSHPDWERFDRCLPRFYWDAQAQEEVVRAHIAWEQVRAERARQRQVEAEAAAEAAARAAAEAAAEAEAAAKAAAEAEGAAKAAAEAAAAASGPEP</sequence>
<comment type="catalytic activity">
    <reaction evidence="4">
        <text>a uridine in tRNA = a pseudouridine in tRNA</text>
        <dbReference type="Rhea" id="RHEA:54572"/>
        <dbReference type="Rhea" id="RHEA-COMP:13339"/>
        <dbReference type="Rhea" id="RHEA-COMP:13934"/>
        <dbReference type="ChEBI" id="CHEBI:65314"/>
        <dbReference type="ChEBI" id="CHEBI:65315"/>
    </reaction>
</comment>
<keyword evidence="5" id="KW-0175">Coiled coil</keyword>
<dbReference type="PANTHER" id="PTHR11142">
    <property type="entry name" value="PSEUDOURIDYLATE SYNTHASE"/>
    <property type="match status" value="1"/>
</dbReference>
<protein>
    <recommendedName>
        <fullName evidence="7">Pseudouridine synthase I TruA alpha/beta domain-containing protein</fullName>
    </recommendedName>
</protein>
<evidence type="ECO:0000259" key="7">
    <source>
        <dbReference type="Pfam" id="PF01416"/>
    </source>
</evidence>
<feature type="compositionally biased region" description="Basic and acidic residues" evidence="6">
    <location>
        <begin position="349"/>
        <end position="370"/>
    </location>
</feature>
<evidence type="ECO:0000313" key="8">
    <source>
        <dbReference type="EMBL" id="KXZ42898.1"/>
    </source>
</evidence>
<keyword evidence="2" id="KW-0819">tRNA processing</keyword>
<feature type="region of interest" description="Disordered" evidence="6">
    <location>
        <begin position="295"/>
        <end position="405"/>
    </location>
</feature>
<dbReference type="STRING" id="33097.A0A150FZ86"/>
<keyword evidence="9" id="KW-1185">Reference proteome</keyword>
<evidence type="ECO:0000256" key="3">
    <source>
        <dbReference type="ARBA" id="ARBA00023235"/>
    </source>
</evidence>
<dbReference type="AlphaFoldDB" id="A0A150FZ86"/>
<dbReference type="GO" id="GO:0009982">
    <property type="term" value="F:pseudouridine synthase activity"/>
    <property type="evidence" value="ECO:0007669"/>
    <property type="project" value="InterPro"/>
</dbReference>
<dbReference type="InterPro" id="IPR020103">
    <property type="entry name" value="PsdUridine_synth_cat_dom_sf"/>
</dbReference>
<evidence type="ECO:0000313" key="9">
    <source>
        <dbReference type="Proteomes" id="UP000075714"/>
    </source>
</evidence>
<feature type="compositionally biased region" description="Low complexity" evidence="6">
    <location>
        <begin position="311"/>
        <end position="333"/>
    </location>
</feature>
<feature type="compositionally biased region" description="Acidic residues" evidence="6">
    <location>
        <begin position="337"/>
        <end position="348"/>
    </location>
</feature>
<feature type="domain" description="Pseudouridine synthase I TruA alpha/beta" evidence="7">
    <location>
        <begin position="429"/>
        <end position="514"/>
    </location>
</feature>
<organism evidence="8 9">
    <name type="scientific">Gonium pectorale</name>
    <name type="common">Green alga</name>
    <dbReference type="NCBI Taxonomy" id="33097"/>
    <lineage>
        <taxon>Eukaryota</taxon>
        <taxon>Viridiplantae</taxon>
        <taxon>Chlorophyta</taxon>
        <taxon>core chlorophytes</taxon>
        <taxon>Chlorophyceae</taxon>
        <taxon>CS clade</taxon>
        <taxon>Chlamydomonadales</taxon>
        <taxon>Volvocaceae</taxon>
        <taxon>Gonium</taxon>
    </lineage>
</organism>
<keyword evidence="3" id="KW-0413">Isomerase</keyword>
<dbReference type="Gene3D" id="3.30.70.580">
    <property type="entry name" value="Pseudouridine synthase I, catalytic domain, N-terminal subdomain"/>
    <property type="match status" value="1"/>
</dbReference>
<dbReference type="InterPro" id="IPR020094">
    <property type="entry name" value="TruA/RsuA/RluB/E/F_N"/>
</dbReference>